<feature type="region of interest" description="Disordered" evidence="1">
    <location>
        <begin position="105"/>
        <end position="146"/>
    </location>
</feature>
<comment type="caution">
    <text evidence="2">The sequence shown here is derived from an EMBL/GenBank/DDBJ whole genome shotgun (WGS) entry which is preliminary data.</text>
</comment>
<dbReference type="Proteomes" id="UP000663853">
    <property type="component" value="Unassembled WGS sequence"/>
</dbReference>
<name>A0A8H3DP20_9AGAM</name>
<evidence type="ECO:0000313" key="3">
    <source>
        <dbReference type="Proteomes" id="UP000663853"/>
    </source>
</evidence>
<reference evidence="2" key="1">
    <citation type="submission" date="2021-01" db="EMBL/GenBank/DDBJ databases">
        <authorList>
            <person name="Kaushik A."/>
        </authorList>
    </citation>
    <scope>NUCLEOTIDE SEQUENCE</scope>
    <source>
        <strain evidence="2">AG6-10EEA</strain>
    </source>
</reference>
<gene>
    <name evidence="2" type="ORF">RDB_LOCUS166079</name>
</gene>
<evidence type="ECO:0000256" key="1">
    <source>
        <dbReference type="SAM" id="MobiDB-lite"/>
    </source>
</evidence>
<accession>A0A8H3DP20</accession>
<sequence>MGYHHYSFAFTSNSQGNGNSKLFWFLLGGVAATAWLKFKERREISGCRRRRALVSSGQPTSFAGAEIRERLSHIDAETTEAALDVADATLDAAIRIVGTLKQTLQEQRTQVERRALPTSSQPAPTEEPRSRSPSLMAGFHHVENAS</sequence>
<dbReference type="AlphaFoldDB" id="A0A8H3DP20"/>
<proteinExistence type="predicted"/>
<evidence type="ECO:0000313" key="2">
    <source>
        <dbReference type="EMBL" id="CAE6529865.1"/>
    </source>
</evidence>
<organism evidence="2 3">
    <name type="scientific">Rhizoctonia solani</name>
    <dbReference type="NCBI Taxonomy" id="456999"/>
    <lineage>
        <taxon>Eukaryota</taxon>
        <taxon>Fungi</taxon>
        <taxon>Dikarya</taxon>
        <taxon>Basidiomycota</taxon>
        <taxon>Agaricomycotina</taxon>
        <taxon>Agaricomycetes</taxon>
        <taxon>Cantharellales</taxon>
        <taxon>Ceratobasidiaceae</taxon>
        <taxon>Rhizoctonia</taxon>
    </lineage>
</organism>
<dbReference type="EMBL" id="CAJMXA010003976">
    <property type="protein sequence ID" value="CAE6529865.1"/>
    <property type="molecule type" value="Genomic_DNA"/>
</dbReference>
<protein>
    <submittedName>
        <fullName evidence="2">Uncharacterized protein</fullName>
    </submittedName>
</protein>